<evidence type="ECO:0008006" key="2">
    <source>
        <dbReference type="Google" id="ProtNLM"/>
    </source>
</evidence>
<evidence type="ECO:0000313" key="1">
    <source>
        <dbReference type="EMBL" id="XCN26721.1"/>
    </source>
</evidence>
<reference evidence="1" key="1">
    <citation type="submission" date="2024-05" db="EMBL/GenBank/DDBJ databases">
        <title>Defense systems in Pseudomonas aeruginosa.</title>
        <authorList>
            <person name="van den Berg D.F."/>
            <person name="Costa R.A."/>
        </authorList>
    </citation>
    <scope>NUCLEOTIDE SEQUENCE</scope>
</reference>
<organism evidence="1">
    <name type="scientific">Pseudomonas phage vB_PaeP_FBPa42</name>
    <dbReference type="NCBI Taxonomy" id="3231240"/>
    <lineage>
        <taxon>Viruses</taxon>
    </lineage>
</organism>
<name>A0AAU8KU15_9VIRU</name>
<protein>
    <recommendedName>
        <fullName evidence="2">Tail tubular protein A</fullName>
    </recommendedName>
</protein>
<proteinExistence type="predicted"/>
<dbReference type="EMBL" id="PP813864">
    <property type="protein sequence ID" value="XCN26721.1"/>
    <property type="molecule type" value="Genomic_DNA"/>
</dbReference>
<sequence length="209" mass="23170">MSSIVDIANMALSHIGNSERINALDEASTQAEQCSLFFEPCVDEVLRAIPWGFATAFVDLAEVAINPDPEYPYCYAMPVDCLLARRIVNSVWPVGYYPFPCDYQFPQIPPIQFRVINGSSGRLISTTVSPAKLEYTTKLSTPEIFDPIFVSALSWKLAAKIAPALSRDSNIAEKCEQQYQYEIRNAGAASFNEAQRGPQPESSFISVRS</sequence>
<accession>A0AAU8KU15</accession>